<proteinExistence type="predicted"/>
<accession>A0A7R9GGG4</accession>
<organism evidence="2">
    <name type="scientific">Notodromas monacha</name>
    <dbReference type="NCBI Taxonomy" id="399045"/>
    <lineage>
        <taxon>Eukaryota</taxon>
        <taxon>Metazoa</taxon>
        <taxon>Ecdysozoa</taxon>
        <taxon>Arthropoda</taxon>
        <taxon>Crustacea</taxon>
        <taxon>Oligostraca</taxon>
        <taxon>Ostracoda</taxon>
        <taxon>Podocopa</taxon>
        <taxon>Podocopida</taxon>
        <taxon>Cypridocopina</taxon>
        <taxon>Cypridoidea</taxon>
        <taxon>Cyprididae</taxon>
        <taxon>Notodromas</taxon>
    </lineage>
</organism>
<dbReference type="Proteomes" id="UP000678499">
    <property type="component" value="Unassembled WGS sequence"/>
</dbReference>
<evidence type="ECO:0000313" key="3">
    <source>
        <dbReference type="Proteomes" id="UP000678499"/>
    </source>
</evidence>
<reference evidence="2" key="1">
    <citation type="submission" date="2020-11" db="EMBL/GenBank/DDBJ databases">
        <authorList>
            <person name="Tran Van P."/>
        </authorList>
    </citation>
    <scope>NUCLEOTIDE SEQUENCE</scope>
</reference>
<dbReference type="AlphaFoldDB" id="A0A7R9GGG4"/>
<sequence length="397" mass="43711">MGHSGPIVGTKQGKLVTAAVPFGKHPSPKVELFSKKCLNKSSKDPVNDGSDEKSSQSSSSADEAGTERTARDESEETVAEGECPARSMSASPAKDAGDCRRTPHISVLQLKSFDPGESARTKSIAEERREFQQLHNIPRCCWQASSKEEDECSCPLGLIFPRKLKEVLYDDWEEVRLEVMLPLGEPAATIEEILKQFELSKLSTLKRGTQEWFEMRSYLAVILEIIDGLPVTSSDVIWPFVSERTFAGSQPPHSHHGDHSCASLTLLLCDQGLGAGLTKNLLYPPLQTQSPTPGWCSASVLQNSGHFSEPMTSKSSSIPCAYLSDTPLCEDSMRKLQSEFNCVRVQSSATPLVVWGGISRVEVFSDFISYMHVAMCIRIVEVFDFLDRFLSITSAEI</sequence>
<feature type="compositionally biased region" description="Basic and acidic residues" evidence="1">
    <location>
        <begin position="41"/>
        <end position="54"/>
    </location>
</feature>
<feature type="region of interest" description="Disordered" evidence="1">
    <location>
        <begin position="19"/>
        <end position="99"/>
    </location>
</feature>
<keyword evidence="3" id="KW-1185">Reference proteome</keyword>
<dbReference type="EMBL" id="OA884981">
    <property type="protein sequence ID" value="CAD7281526.1"/>
    <property type="molecule type" value="Genomic_DNA"/>
</dbReference>
<gene>
    <name evidence="2" type="ORF">NMOB1V02_LOCUS9170</name>
</gene>
<evidence type="ECO:0000313" key="2">
    <source>
        <dbReference type="EMBL" id="CAD7281526.1"/>
    </source>
</evidence>
<evidence type="ECO:0000256" key="1">
    <source>
        <dbReference type="SAM" id="MobiDB-lite"/>
    </source>
</evidence>
<protein>
    <submittedName>
        <fullName evidence="2">Uncharacterized protein</fullName>
    </submittedName>
</protein>
<dbReference type="EMBL" id="CAJPEX010002944">
    <property type="protein sequence ID" value="CAG0921678.1"/>
    <property type="molecule type" value="Genomic_DNA"/>
</dbReference>
<name>A0A7R9GGG4_9CRUS</name>